<evidence type="ECO:0000256" key="3">
    <source>
        <dbReference type="ARBA" id="ARBA00011738"/>
    </source>
</evidence>
<dbReference type="GO" id="GO:0032259">
    <property type="term" value="P:methylation"/>
    <property type="evidence" value="ECO:0007669"/>
    <property type="project" value="UniProtKB-KW"/>
</dbReference>
<dbReference type="AlphaFoldDB" id="A0A197JI61"/>
<dbReference type="GO" id="GO:0009820">
    <property type="term" value="P:alkaloid metabolic process"/>
    <property type="evidence" value="ECO:0007669"/>
    <property type="project" value="UniProtKB-KW"/>
</dbReference>
<dbReference type="PIRSF" id="PIRSF018005">
    <property type="entry name" value="UCP018005"/>
    <property type="match status" value="1"/>
</dbReference>
<reference evidence="10 11" key="1">
    <citation type="submission" date="2016-05" db="EMBL/GenBank/DDBJ databases">
        <title>Genome sequencing reveals origins of a unique bacterial endosymbiosis in the earliest lineages of terrestrial Fungi.</title>
        <authorList>
            <consortium name="DOE Joint Genome Institute"/>
            <person name="Uehling J."/>
            <person name="Gryganskyi A."/>
            <person name="Hameed K."/>
            <person name="Tschaplinski T."/>
            <person name="Misztal P."/>
            <person name="Wu S."/>
            <person name="Desiro A."/>
            <person name="Vande Pol N."/>
            <person name="Du Z.-Y."/>
            <person name="Zienkiewicz A."/>
            <person name="Zienkiewicz K."/>
            <person name="Morin E."/>
            <person name="Tisserant E."/>
            <person name="Splivallo R."/>
            <person name="Hainaut M."/>
            <person name="Henrissat B."/>
            <person name="Ohm R."/>
            <person name="Kuo A."/>
            <person name="Yan J."/>
            <person name="Lipzen A."/>
            <person name="Nolan M."/>
            <person name="Labutti K."/>
            <person name="Barry K."/>
            <person name="Goldstein A."/>
            <person name="Labbe J."/>
            <person name="Schadt C."/>
            <person name="Tuskan G."/>
            <person name="Grigoriev I."/>
            <person name="Martin F."/>
            <person name="Vilgalys R."/>
            <person name="Bonito G."/>
        </authorList>
    </citation>
    <scope>NUCLEOTIDE SEQUENCE [LARGE SCALE GENOMIC DNA]</scope>
    <source>
        <strain evidence="10 11">AG-77</strain>
    </source>
</reference>
<comment type="subunit">
    <text evidence="3">Homodimer.</text>
</comment>
<keyword evidence="6" id="KW-0808">Transferase</keyword>
<dbReference type="Pfam" id="PF10017">
    <property type="entry name" value="Methyltransf_33"/>
    <property type="match status" value="1"/>
</dbReference>
<protein>
    <recommendedName>
        <fullName evidence="7">4-dimethylallyltryptophan N-methyltransferase</fullName>
        <ecNumber evidence="7">2.1.1.261</ecNumber>
    </recommendedName>
</protein>
<evidence type="ECO:0000256" key="1">
    <source>
        <dbReference type="ARBA" id="ARBA00005107"/>
    </source>
</evidence>
<dbReference type="InterPro" id="IPR019257">
    <property type="entry name" value="MeTrfase_dom"/>
</dbReference>
<dbReference type="InterPro" id="IPR017804">
    <property type="entry name" value="MeTrfase_EgtD-like"/>
</dbReference>
<feature type="non-terminal residue" evidence="10">
    <location>
        <position position="265"/>
    </location>
</feature>
<organism evidence="10 11">
    <name type="scientific">Linnemannia elongata AG-77</name>
    <dbReference type="NCBI Taxonomy" id="1314771"/>
    <lineage>
        <taxon>Eukaryota</taxon>
        <taxon>Fungi</taxon>
        <taxon>Fungi incertae sedis</taxon>
        <taxon>Mucoromycota</taxon>
        <taxon>Mortierellomycotina</taxon>
        <taxon>Mortierellomycetes</taxon>
        <taxon>Mortierellales</taxon>
        <taxon>Mortierellaceae</taxon>
        <taxon>Linnemannia</taxon>
    </lineage>
</organism>
<keyword evidence="5" id="KW-0489">Methyltransferase</keyword>
<dbReference type="InterPro" id="IPR029063">
    <property type="entry name" value="SAM-dependent_MTases_sf"/>
</dbReference>
<dbReference type="EMBL" id="KV442087">
    <property type="protein sequence ID" value="OAQ24835.1"/>
    <property type="molecule type" value="Genomic_DNA"/>
</dbReference>
<evidence type="ECO:0000256" key="7">
    <source>
        <dbReference type="ARBA" id="ARBA00039094"/>
    </source>
</evidence>
<evidence type="ECO:0000259" key="9">
    <source>
        <dbReference type="Pfam" id="PF10017"/>
    </source>
</evidence>
<gene>
    <name evidence="10" type="ORF">K457DRAFT_44714</name>
</gene>
<dbReference type="OrthoDB" id="659at2759"/>
<feature type="domain" description="Histidine-specific methyltransferase SAM-dependent" evidence="9">
    <location>
        <begin position="3"/>
        <end position="265"/>
    </location>
</feature>
<dbReference type="Proteomes" id="UP000078512">
    <property type="component" value="Unassembled WGS sequence"/>
</dbReference>
<feature type="non-terminal residue" evidence="10">
    <location>
        <position position="1"/>
    </location>
</feature>
<evidence type="ECO:0000256" key="6">
    <source>
        <dbReference type="ARBA" id="ARBA00022679"/>
    </source>
</evidence>
<dbReference type="NCBIfam" id="TIGR03439">
    <property type="entry name" value="methyl_EasF"/>
    <property type="match status" value="1"/>
</dbReference>
<dbReference type="InterPro" id="IPR017805">
    <property type="entry name" value="SAM_MeTrfase_EasF-type_put"/>
</dbReference>
<proteinExistence type="inferred from homology"/>
<name>A0A197JI61_9FUNG</name>
<accession>A0A197JI61</accession>
<evidence type="ECO:0000256" key="4">
    <source>
        <dbReference type="ARBA" id="ARBA00022589"/>
    </source>
</evidence>
<dbReference type="PANTHER" id="PTHR43397">
    <property type="entry name" value="ERGOTHIONEINE BIOSYNTHESIS PROTEIN 1"/>
    <property type="match status" value="1"/>
</dbReference>
<evidence type="ECO:0000313" key="11">
    <source>
        <dbReference type="Proteomes" id="UP000078512"/>
    </source>
</evidence>
<evidence type="ECO:0000256" key="2">
    <source>
        <dbReference type="ARBA" id="ARBA00008361"/>
    </source>
</evidence>
<comment type="similarity">
    <text evidence="2">Belongs to the methyltransferase superfamily.</text>
</comment>
<dbReference type="InterPro" id="IPR051128">
    <property type="entry name" value="EgtD_Methyltrsf_superfamily"/>
</dbReference>
<evidence type="ECO:0000256" key="8">
    <source>
        <dbReference type="ARBA" id="ARBA00049425"/>
    </source>
</evidence>
<dbReference type="Gene3D" id="3.40.50.150">
    <property type="entry name" value="Vaccinia Virus protein VP39"/>
    <property type="match status" value="1"/>
</dbReference>
<keyword evidence="11" id="KW-1185">Reference proteome</keyword>
<dbReference type="EC" id="2.1.1.261" evidence="7"/>
<dbReference type="STRING" id="1314771.A0A197JI61"/>
<evidence type="ECO:0000313" key="10">
    <source>
        <dbReference type="EMBL" id="OAQ24835.1"/>
    </source>
</evidence>
<evidence type="ECO:0000256" key="5">
    <source>
        <dbReference type="ARBA" id="ARBA00022603"/>
    </source>
</evidence>
<keyword evidence="4" id="KW-0017">Alkaloid metabolism</keyword>
<dbReference type="GO" id="GO:0008168">
    <property type="term" value="F:methyltransferase activity"/>
    <property type="evidence" value="ECO:0007669"/>
    <property type="project" value="UniProtKB-KW"/>
</dbReference>
<comment type="catalytic activity">
    <reaction evidence="8">
        <text>4-(3-methylbut-2-enyl)-L-tryptophan + S-adenosyl-L-methionine = 4-(3-methylbut-2-enyl)-L-abrine + S-adenosyl-L-homocysteine + H(+)</text>
        <dbReference type="Rhea" id="RHEA:34435"/>
        <dbReference type="ChEBI" id="CHEBI:15378"/>
        <dbReference type="ChEBI" id="CHEBI:57856"/>
        <dbReference type="ChEBI" id="CHEBI:58209"/>
        <dbReference type="ChEBI" id="CHEBI:59789"/>
        <dbReference type="ChEBI" id="CHEBI:67248"/>
        <dbReference type="EC" id="2.1.1.261"/>
    </reaction>
</comment>
<sequence>GKRQIPIEVMYQGDGANLYAAYSSSPAYYLYLAERSILQTYANEMASLIADRSSIIELGAGSLEKTQVLLQAVAQAPQIVDGIDYYALDINRQALVESLASLPALKTVKCHGLYGTYNDGLNHVAKLQLRSDIEQVSRVFMWLGSSIGNLTMEAAIGMVKSIADVMVEGDMILIGLDGWNSETTIDAAYEPADKLVLNTLMNANEILGQAVFDMSKFVYSTQVNRLEDRNECCCMVSEDIELKYEGETIRMERGEKILVVPSYKY</sequence>
<dbReference type="PANTHER" id="PTHR43397:SF1">
    <property type="entry name" value="ERGOTHIONEINE BIOSYNTHESIS PROTEIN 1"/>
    <property type="match status" value="1"/>
</dbReference>
<comment type="pathway">
    <text evidence="1">Alkaloid biosynthesis; ergot alkaloid biosynthesis.</text>
</comment>